<evidence type="ECO:0000313" key="1">
    <source>
        <dbReference type="EMBL" id="EEX71696.1"/>
    </source>
</evidence>
<protein>
    <recommendedName>
        <fullName evidence="3">DUF4878 domain-containing protein</fullName>
    </recommendedName>
</protein>
<organism evidence="1 2">
    <name type="scientific">Alloprevotella tannerae ATCC 51259</name>
    <dbReference type="NCBI Taxonomy" id="626522"/>
    <lineage>
        <taxon>Bacteria</taxon>
        <taxon>Pseudomonadati</taxon>
        <taxon>Bacteroidota</taxon>
        <taxon>Bacteroidia</taxon>
        <taxon>Bacteroidales</taxon>
        <taxon>Prevotellaceae</taxon>
        <taxon>Alloprevotella</taxon>
    </lineage>
</organism>
<comment type="caution">
    <text evidence="1">The sequence shown here is derived from an EMBL/GenBank/DDBJ whole genome shotgun (WGS) entry which is preliminary data.</text>
</comment>
<evidence type="ECO:0008006" key="3">
    <source>
        <dbReference type="Google" id="ProtNLM"/>
    </source>
</evidence>
<gene>
    <name evidence="1" type="ORF">GCWU000325_01230</name>
</gene>
<dbReference type="Gene3D" id="3.10.450.50">
    <property type="match status" value="1"/>
</dbReference>
<accession>C9LG88</accession>
<dbReference type="Proteomes" id="UP000003460">
    <property type="component" value="Unassembled WGS sequence"/>
</dbReference>
<sequence length="98" mass="11482">MALYDLYRQGNYQACVEAMASCEGKPATYRKEMEWMLKQHADNKKKETGGITQATLSRITLHDNGNMANIFLNITYKDNTTEEIIWQMVYVHDKWCLR</sequence>
<evidence type="ECO:0000313" key="2">
    <source>
        <dbReference type="Proteomes" id="UP000003460"/>
    </source>
</evidence>
<dbReference type="EMBL" id="ACIJ02000018">
    <property type="protein sequence ID" value="EEX71696.1"/>
    <property type="molecule type" value="Genomic_DNA"/>
</dbReference>
<name>C9LG88_9BACT</name>
<dbReference type="eggNOG" id="ENOG50315A7">
    <property type="taxonomic scope" value="Bacteria"/>
</dbReference>
<keyword evidence="2" id="KW-1185">Reference proteome</keyword>
<dbReference type="HOGENOM" id="CLU_157739_0_0_10"/>
<proteinExistence type="predicted"/>
<dbReference type="AlphaFoldDB" id="C9LG88"/>
<dbReference type="STRING" id="626522.GCWU000325_01230"/>
<reference evidence="1" key="1">
    <citation type="submission" date="2009-09" db="EMBL/GenBank/DDBJ databases">
        <authorList>
            <person name="Weinstock G."/>
            <person name="Sodergren E."/>
            <person name="Clifton S."/>
            <person name="Fulton L."/>
            <person name="Fulton B."/>
            <person name="Courtney L."/>
            <person name="Fronick C."/>
            <person name="Harrison M."/>
            <person name="Strong C."/>
            <person name="Farmer C."/>
            <person name="Delahaunty K."/>
            <person name="Markovic C."/>
            <person name="Hall O."/>
            <person name="Minx P."/>
            <person name="Tomlinson C."/>
            <person name="Mitreva M."/>
            <person name="Nelson J."/>
            <person name="Hou S."/>
            <person name="Wollam A."/>
            <person name="Pepin K.H."/>
            <person name="Johnson M."/>
            <person name="Bhonagiri V."/>
            <person name="Nash W.E."/>
            <person name="Warren W."/>
            <person name="Chinwalla A."/>
            <person name="Mardis E.R."/>
            <person name="Wilson R.K."/>
        </authorList>
    </citation>
    <scope>NUCLEOTIDE SEQUENCE [LARGE SCALE GENOMIC DNA]</scope>
    <source>
        <strain evidence="1">ATCC 51259</strain>
    </source>
</reference>